<gene>
    <name evidence="1" type="ORF">LTR25_000989</name>
</gene>
<protein>
    <submittedName>
        <fullName evidence="1">Uncharacterized protein</fullName>
    </submittedName>
</protein>
<evidence type="ECO:0000313" key="2">
    <source>
        <dbReference type="Proteomes" id="UP001345827"/>
    </source>
</evidence>
<keyword evidence="2" id="KW-1185">Reference proteome</keyword>
<dbReference type="AlphaFoldDB" id="A0AAV9QMW9"/>
<comment type="caution">
    <text evidence="1">The sequence shown here is derived from an EMBL/GenBank/DDBJ whole genome shotgun (WGS) entry which is preliminary data.</text>
</comment>
<dbReference type="EMBL" id="JAXLQG010000001">
    <property type="protein sequence ID" value="KAK5545978.1"/>
    <property type="molecule type" value="Genomic_DNA"/>
</dbReference>
<reference evidence="1 2" key="1">
    <citation type="submission" date="2023-06" db="EMBL/GenBank/DDBJ databases">
        <title>Black Yeasts Isolated from many extreme environments.</title>
        <authorList>
            <person name="Coleine C."/>
            <person name="Stajich J.E."/>
            <person name="Selbmann L."/>
        </authorList>
    </citation>
    <scope>NUCLEOTIDE SEQUENCE [LARGE SCALE GENOMIC DNA]</scope>
    <source>
        <strain evidence="1 2">CCFEE 5887</strain>
    </source>
</reference>
<accession>A0AAV9QMW9</accession>
<evidence type="ECO:0000313" key="1">
    <source>
        <dbReference type="EMBL" id="KAK5545978.1"/>
    </source>
</evidence>
<name>A0AAV9QMW9_9PEZI</name>
<dbReference type="Proteomes" id="UP001345827">
    <property type="component" value="Unassembled WGS sequence"/>
</dbReference>
<sequence>MLAYPDSATLIGTDIAPFEQNVDKPDYIEWHKQDINADWPEVTGMVRFGSSGLNNHAGDKLDNSLSATGEVTEIGHKEAAILLGVSAEDEETRQAGRVWLSGLRHAVGNGLAKMSDSATMSQTAWNDLVTEVEDQSVATGVEFKWWAAWGKRKISALTASSTPLGGHRYRHTEYD</sequence>
<proteinExistence type="predicted"/>
<organism evidence="1 2">
    <name type="scientific">Vermiconidia calcicola</name>
    <dbReference type="NCBI Taxonomy" id="1690605"/>
    <lineage>
        <taxon>Eukaryota</taxon>
        <taxon>Fungi</taxon>
        <taxon>Dikarya</taxon>
        <taxon>Ascomycota</taxon>
        <taxon>Pezizomycotina</taxon>
        <taxon>Dothideomycetes</taxon>
        <taxon>Dothideomycetidae</taxon>
        <taxon>Mycosphaerellales</taxon>
        <taxon>Extremaceae</taxon>
        <taxon>Vermiconidia</taxon>
    </lineage>
</organism>